<feature type="domain" description="Tyrosine specific protein phosphatases" evidence="7">
    <location>
        <begin position="522"/>
        <end position="591"/>
    </location>
</feature>
<keyword evidence="4" id="KW-0904">Protein phosphatase</keyword>
<evidence type="ECO:0000256" key="3">
    <source>
        <dbReference type="ARBA" id="ARBA00022801"/>
    </source>
</evidence>
<dbReference type="AlphaFoldDB" id="A0A8X6ULL3"/>
<dbReference type="Pfam" id="PF00102">
    <property type="entry name" value="Y_phosphatase"/>
    <property type="match status" value="2"/>
</dbReference>
<dbReference type="PROSITE" id="PS50055">
    <property type="entry name" value="TYR_PHOSPHATASE_PTP"/>
    <property type="match status" value="2"/>
</dbReference>
<dbReference type="InterPro" id="IPR050348">
    <property type="entry name" value="Protein-Tyr_Phosphatase"/>
</dbReference>
<dbReference type="SUPFAM" id="SSF52799">
    <property type="entry name" value="(Phosphotyrosine protein) phosphatases II"/>
    <property type="match status" value="2"/>
</dbReference>
<gene>
    <name evidence="8" type="primary">Ptprt</name>
    <name evidence="8" type="ORF">NPIL_263621</name>
</gene>
<dbReference type="InterPro" id="IPR000387">
    <property type="entry name" value="Tyr_Pase_dom"/>
</dbReference>
<comment type="caution">
    <text evidence="8">The sequence shown here is derived from an EMBL/GenBank/DDBJ whole genome shotgun (WGS) entry which is preliminary data.</text>
</comment>
<evidence type="ECO:0000313" key="8">
    <source>
        <dbReference type="EMBL" id="GFU29168.1"/>
    </source>
</evidence>
<dbReference type="GO" id="GO:0008045">
    <property type="term" value="P:motor neuron axon guidance"/>
    <property type="evidence" value="ECO:0007669"/>
    <property type="project" value="TreeGrafter"/>
</dbReference>
<accession>A0A8X6ULL3</accession>
<sequence>MKKRFISKKDSESDFAVCNEALDEMDIIETESVCEDLSNPIPVKELIDFVKYNVKNNKIKKEFGSLPRGQIYPCSSAKMIGNKFKNRYGNILPYDHSRVHLNTKEDSNYIHANFIDGYKKSKNYIATQGPMADTISDFWLMIWNEKVTKIIMITNLVENGKCKCEKYWTDEVTSYGDIKLSLGSEESFADFIIRTFNISKNHKSREIKQFHFTSWPDHGVPLNTTPFINFLKKVRIYNSDYNAPVVVHCSAGIGRTGAVILFENSFEMAIHEDYVDVLGHLCNMRKQRMNIVENYDQFVFVYHALVEALCVEKTCIVSQNFLREYLHLIIPDDVTGITGIEKQFQILNAIDSQLLPKNILSAYMVSNQSKNRSMHILPSDKARPVLRRNSNGTDYINAVYIDSYKRKNKFVATQYPLSETVVDFWRMIFELKSKIIVLLQDVPLNTQNPQFWPSGGGECFGKFYVQFESAVLEDDIMIINLEASQLESQEEVSSFSMKLIQIKSWPIECDLPPELSTVLTVMKWINMWEKDLNNNIITVMCLDGVTACGVFCVSMHIIDRLKTEQEIDIFQSVKCTRTNRTQFITNKEQYTFLFQLTKAYLENMI</sequence>
<protein>
    <recommendedName>
        <fullName evidence="2">protein-tyrosine-phosphatase</fullName>
        <ecNumber evidence="2">3.1.3.48</ecNumber>
    </recommendedName>
</protein>
<dbReference type="InterPro" id="IPR029021">
    <property type="entry name" value="Prot-tyrosine_phosphatase-like"/>
</dbReference>
<dbReference type="SMART" id="SM00194">
    <property type="entry name" value="PTPc"/>
    <property type="match status" value="2"/>
</dbReference>
<dbReference type="FunFam" id="3.90.190.10:FF:000185">
    <property type="entry name" value="Predicted protein"/>
    <property type="match status" value="1"/>
</dbReference>
<dbReference type="GO" id="GO:0004725">
    <property type="term" value="F:protein tyrosine phosphatase activity"/>
    <property type="evidence" value="ECO:0007669"/>
    <property type="project" value="UniProtKB-EC"/>
</dbReference>
<feature type="domain" description="Tyrosine specific protein phosphatases" evidence="7">
    <location>
        <begin position="228"/>
        <end position="299"/>
    </location>
</feature>
<evidence type="ECO:0000256" key="1">
    <source>
        <dbReference type="ARBA" id="ARBA00009580"/>
    </source>
</evidence>
<evidence type="ECO:0000256" key="2">
    <source>
        <dbReference type="ARBA" id="ARBA00013064"/>
    </source>
</evidence>
<dbReference type="InterPro" id="IPR000242">
    <property type="entry name" value="PTP_cat"/>
</dbReference>
<dbReference type="EMBL" id="BMAW01082423">
    <property type="protein sequence ID" value="GFU29168.1"/>
    <property type="molecule type" value="Genomic_DNA"/>
</dbReference>
<dbReference type="InterPro" id="IPR003595">
    <property type="entry name" value="Tyr_Pase_cat"/>
</dbReference>
<dbReference type="PANTHER" id="PTHR19134">
    <property type="entry name" value="RECEPTOR-TYPE TYROSINE-PROTEIN PHOSPHATASE"/>
    <property type="match status" value="1"/>
</dbReference>
<evidence type="ECO:0000259" key="6">
    <source>
        <dbReference type="PROSITE" id="PS50055"/>
    </source>
</evidence>
<proteinExistence type="inferred from homology"/>
<feature type="domain" description="Tyrosine-protein phosphatase" evidence="6">
    <location>
        <begin position="59"/>
        <end position="308"/>
    </location>
</feature>
<dbReference type="EC" id="3.1.3.48" evidence="2"/>
<evidence type="ECO:0000256" key="5">
    <source>
        <dbReference type="ARBA" id="ARBA00051722"/>
    </source>
</evidence>
<dbReference type="OrthoDB" id="6433016at2759"/>
<dbReference type="PROSITE" id="PS00383">
    <property type="entry name" value="TYR_PHOSPHATASE_1"/>
    <property type="match status" value="1"/>
</dbReference>
<dbReference type="InterPro" id="IPR016130">
    <property type="entry name" value="Tyr_Pase_AS"/>
</dbReference>
<feature type="domain" description="Tyrosine-protein phosphatase" evidence="6">
    <location>
        <begin position="340"/>
        <end position="600"/>
    </location>
</feature>
<dbReference type="SMART" id="SM00404">
    <property type="entry name" value="PTPc_motif"/>
    <property type="match status" value="2"/>
</dbReference>
<evidence type="ECO:0000259" key="7">
    <source>
        <dbReference type="PROSITE" id="PS50056"/>
    </source>
</evidence>
<dbReference type="FunFam" id="3.90.190.10:FF:000102">
    <property type="entry name" value="Receptor-type tyrosine-protein phosphatase"/>
    <property type="match status" value="1"/>
</dbReference>
<evidence type="ECO:0000313" key="9">
    <source>
        <dbReference type="Proteomes" id="UP000887013"/>
    </source>
</evidence>
<dbReference type="PROSITE" id="PS50056">
    <property type="entry name" value="TYR_PHOSPHATASE_2"/>
    <property type="match status" value="2"/>
</dbReference>
<keyword evidence="3" id="KW-0378">Hydrolase</keyword>
<reference evidence="8" key="1">
    <citation type="submission" date="2020-08" db="EMBL/GenBank/DDBJ databases">
        <title>Multicomponent nature underlies the extraordinary mechanical properties of spider dragline silk.</title>
        <authorList>
            <person name="Kono N."/>
            <person name="Nakamura H."/>
            <person name="Mori M."/>
            <person name="Yoshida Y."/>
            <person name="Ohtoshi R."/>
            <person name="Malay A.D."/>
            <person name="Moran D.A.P."/>
            <person name="Tomita M."/>
            <person name="Numata K."/>
            <person name="Arakawa K."/>
        </authorList>
    </citation>
    <scope>NUCLEOTIDE SEQUENCE</scope>
</reference>
<comment type="similarity">
    <text evidence="1">Belongs to the protein-tyrosine phosphatase family.</text>
</comment>
<comment type="catalytic activity">
    <reaction evidence="5">
        <text>O-phospho-L-tyrosyl-[protein] + H2O = L-tyrosyl-[protein] + phosphate</text>
        <dbReference type="Rhea" id="RHEA:10684"/>
        <dbReference type="Rhea" id="RHEA-COMP:10136"/>
        <dbReference type="Rhea" id="RHEA-COMP:20101"/>
        <dbReference type="ChEBI" id="CHEBI:15377"/>
        <dbReference type="ChEBI" id="CHEBI:43474"/>
        <dbReference type="ChEBI" id="CHEBI:46858"/>
        <dbReference type="ChEBI" id="CHEBI:61978"/>
        <dbReference type="EC" id="3.1.3.48"/>
    </reaction>
</comment>
<keyword evidence="9" id="KW-1185">Reference proteome</keyword>
<dbReference type="Proteomes" id="UP000887013">
    <property type="component" value="Unassembled WGS sequence"/>
</dbReference>
<dbReference type="PRINTS" id="PR00700">
    <property type="entry name" value="PRTYPHPHTASE"/>
</dbReference>
<dbReference type="PANTHER" id="PTHR19134:SF562">
    <property type="entry name" value="PROTEIN-TYROSINE-PHOSPHATASE"/>
    <property type="match status" value="1"/>
</dbReference>
<dbReference type="Gene3D" id="3.90.190.10">
    <property type="entry name" value="Protein tyrosine phosphatase superfamily"/>
    <property type="match status" value="2"/>
</dbReference>
<name>A0A8X6ULL3_NEPPI</name>
<keyword evidence="8" id="KW-0675">Receptor</keyword>
<evidence type="ECO:0000256" key="4">
    <source>
        <dbReference type="ARBA" id="ARBA00022912"/>
    </source>
</evidence>
<organism evidence="8 9">
    <name type="scientific">Nephila pilipes</name>
    <name type="common">Giant wood spider</name>
    <name type="synonym">Nephila maculata</name>
    <dbReference type="NCBI Taxonomy" id="299642"/>
    <lineage>
        <taxon>Eukaryota</taxon>
        <taxon>Metazoa</taxon>
        <taxon>Ecdysozoa</taxon>
        <taxon>Arthropoda</taxon>
        <taxon>Chelicerata</taxon>
        <taxon>Arachnida</taxon>
        <taxon>Araneae</taxon>
        <taxon>Araneomorphae</taxon>
        <taxon>Entelegynae</taxon>
        <taxon>Araneoidea</taxon>
        <taxon>Nephilidae</taxon>
        <taxon>Nephila</taxon>
    </lineage>
</organism>